<dbReference type="EMBL" id="JXTB01000302">
    <property type="protein sequence ID" value="PON46940.1"/>
    <property type="molecule type" value="Genomic_DNA"/>
</dbReference>
<keyword evidence="2" id="KW-1185">Reference proteome</keyword>
<proteinExistence type="predicted"/>
<protein>
    <submittedName>
        <fullName evidence="1">Uncharacterized protein</fullName>
    </submittedName>
</protein>
<comment type="caution">
    <text evidence="1">The sequence shown here is derived from an EMBL/GenBank/DDBJ whole genome shotgun (WGS) entry which is preliminary data.</text>
</comment>
<name>A0A2P5BDS8_PARAD</name>
<reference evidence="2" key="1">
    <citation type="submission" date="2016-06" db="EMBL/GenBank/DDBJ databases">
        <title>Parallel loss of symbiosis genes in relatives of nitrogen-fixing non-legume Parasponia.</title>
        <authorList>
            <person name="Van Velzen R."/>
            <person name="Holmer R."/>
            <person name="Bu F."/>
            <person name="Rutten L."/>
            <person name="Van Zeijl A."/>
            <person name="Liu W."/>
            <person name="Santuari L."/>
            <person name="Cao Q."/>
            <person name="Sharma T."/>
            <person name="Shen D."/>
            <person name="Roswanjaya Y."/>
            <person name="Wardhani T."/>
            <person name="Kalhor M.S."/>
            <person name="Jansen J."/>
            <person name="Van den Hoogen J."/>
            <person name="Gungor B."/>
            <person name="Hartog M."/>
            <person name="Hontelez J."/>
            <person name="Verver J."/>
            <person name="Yang W.-C."/>
            <person name="Schijlen E."/>
            <person name="Repin R."/>
            <person name="Schilthuizen M."/>
            <person name="Schranz E."/>
            <person name="Heidstra R."/>
            <person name="Miyata K."/>
            <person name="Fedorova E."/>
            <person name="Kohlen W."/>
            <person name="Bisseling T."/>
            <person name="Smit S."/>
            <person name="Geurts R."/>
        </authorList>
    </citation>
    <scope>NUCLEOTIDE SEQUENCE [LARGE SCALE GENOMIC DNA]</scope>
    <source>
        <strain evidence="2">cv. WU1-14</strain>
    </source>
</reference>
<dbReference type="AlphaFoldDB" id="A0A2P5BDS8"/>
<accession>A0A2P5BDS8</accession>
<dbReference type="Proteomes" id="UP000237105">
    <property type="component" value="Unassembled WGS sequence"/>
</dbReference>
<organism evidence="1 2">
    <name type="scientific">Parasponia andersonii</name>
    <name type="common">Sponia andersonii</name>
    <dbReference type="NCBI Taxonomy" id="3476"/>
    <lineage>
        <taxon>Eukaryota</taxon>
        <taxon>Viridiplantae</taxon>
        <taxon>Streptophyta</taxon>
        <taxon>Embryophyta</taxon>
        <taxon>Tracheophyta</taxon>
        <taxon>Spermatophyta</taxon>
        <taxon>Magnoliopsida</taxon>
        <taxon>eudicotyledons</taxon>
        <taxon>Gunneridae</taxon>
        <taxon>Pentapetalae</taxon>
        <taxon>rosids</taxon>
        <taxon>fabids</taxon>
        <taxon>Rosales</taxon>
        <taxon>Cannabaceae</taxon>
        <taxon>Parasponia</taxon>
    </lineage>
</organism>
<sequence length="59" mass="6719">MPCFELQYSSYKLSKILPIGSFSGQKSSIRPPTLSPQYVSPPLESLIDSIKWQSLIFRQ</sequence>
<gene>
    <name evidence="1" type="ORF">PanWU01x14_247840</name>
</gene>
<evidence type="ECO:0000313" key="2">
    <source>
        <dbReference type="Proteomes" id="UP000237105"/>
    </source>
</evidence>
<evidence type="ECO:0000313" key="1">
    <source>
        <dbReference type="EMBL" id="PON46940.1"/>
    </source>
</evidence>